<protein>
    <recommendedName>
        <fullName evidence="6">Homeobox domain-containing protein</fullName>
    </recommendedName>
</protein>
<dbReference type="AlphaFoldDB" id="A0AAD9N4I8"/>
<evidence type="ECO:0000259" key="6">
    <source>
        <dbReference type="PROSITE" id="PS50071"/>
    </source>
</evidence>
<keyword evidence="3 4" id="KW-0539">Nucleus</keyword>
<dbReference type="GO" id="GO:0003677">
    <property type="term" value="F:DNA binding"/>
    <property type="evidence" value="ECO:0007669"/>
    <property type="project" value="UniProtKB-UniRule"/>
</dbReference>
<dbReference type="SUPFAM" id="SSF46689">
    <property type="entry name" value="Homeodomain-like"/>
    <property type="match status" value="1"/>
</dbReference>
<proteinExistence type="predicted"/>
<sequence length="645" mass="70847">MTSTTDTRVFSVSPIISATGDPHSNMNLVGNMNDSGIGSESDSPFSSIAQTTVTSVTLDEPGRMGLGLVPSIGETVPSCDAILEPSNTIQQAFFMAESSLHDVQHNDDASRSRISSSSSEESVDAEKTFNMVMSPQFDPDRQVEDKRPTPQLQQLETLDPAVFQETVTSWPAPEYGLMANSGTNSSTSCGEEIVSGEANSDITWISKQASQHPGQKCLQSIPNSGQSQNVFYPCSQSSPVELMKLEKELVGCSTPQNVGCSSVQASSHGSLLHASMGQVPYHCGVPVMSCSEQMNPPKMLTFDPLMITADPLLQHQEKEIHMKLVQASVHPVVQANVMELWRAYRHRTSQTGRDVFSLCSSQPTGPALTSCLTRFFKAQHCLAGEFIIALLDEILVRNTFLPFAQAHFDGNPPHHVVSYGTPTYNGYGYSPQHPPPYQQCLRVPAATLDSQVPRLHIISPTDVSNGQSSYNYNGPSSTDCQFNKENQCYNMSYPKYLNPVHANGHHCGPDYFGPFVKDLSSNCDQMTVGARHAAIPAADQEISMLKCSPCSPGRGNRKLKAEATDIMNRWYYEHLIHPYPNPETTERLAEACHITVDQVKKWFANKRMRTRNTKSLREIALARRKLENDTLALISQSQHVAVTGC</sequence>
<comment type="caution">
    <text evidence="7">The sequence shown here is derived from an EMBL/GenBank/DDBJ whole genome shotgun (WGS) entry which is preliminary data.</text>
</comment>
<dbReference type="InterPro" id="IPR008422">
    <property type="entry name" value="KN_HD"/>
</dbReference>
<feature type="DNA-binding region" description="Homeobox" evidence="4">
    <location>
        <begin position="552"/>
        <end position="614"/>
    </location>
</feature>
<evidence type="ECO:0000256" key="3">
    <source>
        <dbReference type="ARBA" id="ARBA00023242"/>
    </source>
</evidence>
<evidence type="ECO:0000256" key="1">
    <source>
        <dbReference type="ARBA" id="ARBA00023125"/>
    </source>
</evidence>
<dbReference type="InterPro" id="IPR009057">
    <property type="entry name" value="Homeodomain-like_sf"/>
</dbReference>
<keyword evidence="1 4" id="KW-0238">DNA-binding</keyword>
<feature type="domain" description="Homeobox" evidence="6">
    <location>
        <begin position="550"/>
        <end position="613"/>
    </location>
</feature>
<dbReference type="EMBL" id="JAODUP010000258">
    <property type="protein sequence ID" value="KAK2154766.1"/>
    <property type="molecule type" value="Genomic_DNA"/>
</dbReference>
<evidence type="ECO:0000256" key="4">
    <source>
        <dbReference type="PROSITE-ProRule" id="PRU00108"/>
    </source>
</evidence>
<dbReference type="PROSITE" id="PS00027">
    <property type="entry name" value="HOMEOBOX_1"/>
    <property type="match status" value="1"/>
</dbReference>
<dbReference type="PROSITE" id="PS50071">
    <property type="entry name" value="HOMEOBOX_2"/>
    <property type="match status" value="1"/>
</dbReference>
<evidence type="ECO:0000256" key="5">
    <source>
        <dbReference type="SAM" id="MobiDB-lite"/>
    </source>
</evidence>
<dbReference type="CDD" id="cd00086">
    <property type="entry name" value="homeodomain"/>
    <property type="match status" value="1"/>
</dbReference>
<dbReference type="Pfam" id="PF05920">
    <property type="entry name" value="Homeobox_KN"/>
    <property type="match status" value="1"/>
</dbReference>
<dbReference type="Gene3D" id="1.10.10.60">
    <property type="entry name" value="Homeodomain-like"/>
    <property type="match status" value="1"/>
</dbReference>
<dbReference type="InterPro" id="IPR017970">
    <property type="entry name" value="Homeobox_CS"/>
</dbReference>
<reference evidence="7" key="1">
    <citation type="journal article" date="2023" name="Mol. Biol. Evol.">
        <title>Third-Generation Sequencing Reveals the Adaptive Role of the Epigenome in Three Deep-Sea Polychaetes.</title>
        <authorList>
            <person name="Perez M."/>
            <person name="Aroh O."/>
            <person name="Sun Y."/>
            <person name="Lan Y."/>
            <person name="Juniper S.K."/>
            <person name="Young C.R."/>
            <person name="Angers B."/>
            <person name="Qian P.Y."/>
        </authorList>
    </citation>
    <scope>NUCLEOTIDE SEQUENCE</scope>
    <source>
        <strain evidence="7">P08H-3</strain>
    </source>
</reference>
<dbReference type="SMART" id="SM00389">
    <property type="entry name" value="HOX"/>
    <property type="match status" value="1"/>
</dbReference>
<evidence type="ECO:0000313" key="7">
    <source>
        <dbReference type="EMBL" id="KAK2154766.1"/>
    </source>
</evidence>
<keyword evidence="2 4" id="KW-0371">Homeobox</keyword>
<dbReference type="PANTHER" id="PTHR11850">
    <property type="entry name" value="HOMEOBOX PROTEIN TRANSCRIPTION FACTORS"/>
    <property type="match status" value="1"/>
</dbReference>
<evidence type="ECO:0000256" key="2">
    <source>
        <dbReference type="ARBA" id="ARBA00023155"/>
    </source>
</evidence>
<organism evidence="7 8">
    <name type="scientific">Paralvinella palmiformis</name>
    <dbReference type="NCBI Taxonomy" id="53620"/>
    <lineage>
        <taxon>Eukaryota</taxon>
        <taxon>Metazoa</taxon>
        <taxon>Spiralia</taxon>
        <taxon>Lophotrochozoa</taxon>
        <taxon>Annelida</taxon>
        <taxon>Polychaeta</taxon>
        <taxon>Sedentaria</taxon>
        <taxon>Canalipalpata</taxon>
        <taxon>Terebellida</taxon>
        <taxon>Terebelliformia</taxon>
        <taxon>Alvinellidae</taxon>
        <taxon>Paralvinella</taxon>
    </lineage>
</organism>
<feature type="region of interest" description="Disordered" evidence="5">
    <location>
        <begin position="104"/>
        <end position="125"/>
    </location>
</feature>
<accession>A0AAD9N4I8</accession>
<evidence type="ECO:0000313" key="8">
    <source>
        <dbReference type="Proteomes" id="UP001208570"/>
    </source>
</evidence>
<dbReference type="InterPro" id="IPR050224">
    <property type="entry name" value="TALE_homeobox"/>
</dbReference>
<gene>
    <name evidence="7" type="ORF">LSH36_258g05055</name>
</gene>
<dbReference type="GO" id="GO:0005634">
    <property type="term" value="C:nucleus"/>
    <property type="evidence" value="ECO:0007669"/>
    <property type="project" value="UniProtKB-SubCell"/>
</dbReference>
<dbReference type="GO" id="GO:0000981">
    <property type="term" value="F:DNA-binding transcription factor activity, RNA polymerase II-specific"/>
    <property type="evidence" value="ECO:0007669"/>
    <property type="project" value="InterPro"/>
</dbReference>
<keyword evidence="8" id="KW-1185">Reference proteome</keyword>
<name>A0AAD9N4I8_9ANNE</name>
<dbReference type="Proteomes" id="UP001208570">
    <property type="component" value="Unassembled WGS sequence"/>
</dbReference>
<dbReference type="InterPro" id="IPR001356">
    <property type="entry name" value="HD"/>
</dbReference>
<comment type="subcellular location">
    <subcellularLocation>
        <location evidence="4">Nucleus</location>
    </subcellularLocation>
</comment>